<dbReference type="Pfam" id="PF02515">
    <property type="entry name" value="CoA_transf_3"/>
    <property type="match status" value="1"/>
</dbReference>
<dbReference type="InterPro" id="IPR003673">
    <property type="entry name" value="CoA-Trfase_fam_III"/>
</dbReference>
<dbReference type="PANTHER" id="PTHR48228:SF5">
    <property type="entry name" value="ALPHA-METHYLACYL-COA RACEMASE"/>
    <property type="match status" value="1"/>
</dbReference>
<dbReference type="Gene3D" id="3.30.1540.10">
    <property type="entry name" value="formyl-coa transferase, domain 3"/>
    <property type="match status" value="1"/>
</dbReference>
<dbReference type="InterPro" id="IPR023606">
    <property type="entry name" value="CoA-Trfase_III_dom_1_sf"/>
</dbReference>
<dbReference type="GeneID" id="105219451"/>
<dbReference type="GO" id="GO:0008111">
    <property type="term" value="F:alpha-methylacyl-CoA racemase activity"/>
    <property type="evidence" value="ECO:0007669"/>
    <property type="project" value="TreeGrafter"/>
</dbReference>
<dbReference type="SUPFAM" id="SSF89796">
    <property type="entry name" value="CoA-transferase family III (CaiB/BaiF)"/>
    <property type="match status" value="1"/>
</dbReference>
<comment type="similarity">
    <text evidence="1">Belongs to the CoA-transferase III family.</text>
</comment>
<reference evidence="2" key="2">
    <citation type="journal article" date="2015" name="Gigascience">
        <title>Reconstructing a comprehensive transcriptome assembly of a white-pupal translocated strain of the pest fruit fly Bactrocera cucurbitae.</title>
        <authorList>
            <person name="Sim S.B."/>
            <person name="Calla B."/>
            <person name="Hall B."/>
            <person name="DeRego T."/>
            <person name="Geib S.M."/>
        </authorList>
    </citation>
    <scope>NUCLEOTIDE SEQUENCE</scope>
</reference>
<gene>
    <name evidence="2" type="primary">Amacr</name>
    <name evidence="2" type="ORF">g.51929</name>
</gene>
<evidence type="ECO:0000256" key="1">
    <source>
        <dbReference type="ARBA" id="ARBA00008383"/>
    </source>
</evidence>
<name>A0A0A1WLP0_ZEUCU</name>
<dbReference type="GO" id="GO:0005739">
    <property type="term" value="C:mitochondrion"/>
    <property type="evidence" value="ECO:0007669"/>
    <property type="project" value="TreeGrafter"/>
</dbReference>
<sequence length="385" mass="43057">MFVFTKYSVTLLIMPLKDVMVLEFVGLAPGPFCGKILADFGASVLRVDKVWENNFDVLTHGKSTINIDLKTTEGRELARKLIQVHDVLIDPFRPGVLESVGLGPEVLCKENPRLIYARLTGFGQYGPLAKRAGHDINYLAISGVLSMLRSHGKRPTPPLNILADFAGGGLLCAMGICLALLERHRSGCGQIIDASMCEGVAYLSSWLFLSRSLPIWGSNSGQSMLDGGSYFYDLYETSDGKYMAVGALEPKFFEIFKNNLGLPELNQFPGNQYENDITIYLVKQAFLKKTQNEWSGIFENIDACVYPVLEWENVAQHNHNKYRTSFQRLNNMWAPVPSPLLSRTPGILKSMPTHSKIENVLKNLELREENVENLETSFTIQKSKI</sequence>
<dbReference type="OrthoDB" id="16747at2759"/>
<dbReference type="PANTHER" id="PTHR48228">
    <property type="entry name" value="SUCCINYL-COA--D-CITRAMALATE COA-TRANSFERASE"/>
    <property type="match status" value="1"/>
</dbReference>
<protein>
    <submittedName>
        <fullName evidence="2">Alpha-methylacyl-CoA racemase</fullName>
    </submittedName>
</protein>
<dbReference type="InterPro" id="IPR050509">
    <property type="entry name" value="CoA-transferase_III"/>
</dbReference>
<dbReference type="InterPro" id="IPR044855">
    <property type="entry name" value="CoA-Trfase_III_dom3_sf"/>
</dbReference>
<dbReference type="GO" id="GO:0008206">
    <property type="term" value="P:bile acid metabolic process"/>
    <property type="evidence" value="ECO:0007669"/>
    <property type="project" value="TreeGrafter"/>
</dbReference>
<organism evidence="2">
    <name type="scientific">Zeugodacus cucurbitae</name>
    <name type="common">Melon fruit fly</name>
    <name type="synonym">Bactrocera cucurbitae</name>
    <dbReference type="NCBI Taxonomy" id="28588"/>
    <lineage>
        <taxon>Eukaryota</taxon>
        <taxon>Metazoa</taxon>
        <taxon>Ecdysozoa</taxon>
        <taxon>Arthropoda</taxon>
        <taxon>Hexapoda</taxon>
        <taxon>Insecta</taxon>
        <taxon>Pterygota</taxon>
        <taxon>Neoptera</taxon>
        <taxon>Endopterygota</taxon>
        <taxon>Diptera</taxon>
        <taxon>Brachycera</taxon>
        <taxon>Muscomorpha</taxon>
        <taxon>Tephritoidea</taxon>
        <taxon>Tephritidae</taxon>
        <taxon>Zeugodacus</taxon>
        <taxon>Zeugodacus</taxon>
    </lineage>
</organism>
<dbReference type="Gene3D" id="3.40.50.10540">
    <property type="entry name" value="Crotonobetainyl-coa:carnitine coa-transferase, domain 1"/>
    <property type="match status" value="1"/>
</dbReference>
<evidence type="ECO:0000313" key="2">
    <source>
        <dbReference type="EMBL" id="JAC99439.1"/>
    </source>
</evidence>
<dbReference type="CTD" id="23600"/>
<dbReference type="AlphaFoldDB" id="A0A0A1WLP0"/>
<proteinExistence type="inferred from homology"/>
<reference evidence="2" key="1">
    <citation type="submission" date="2014-11" db="EMBL/GenBank/DDBJ databases">
        <authorList>
            <person name="Geib S."/>
        </authorList>
    </citation>
    <scope>NUCLEOTIDE SEQUENCE</scope>
</reference>
<dbReference type="EMBL" id="GBXI01014852">
    <property type="protein sequence ID" value="JAC99439.1"/>
    <property type="molecule type" value="Transcribed_RNA"/>
</dbReference>
<accession>A0A0A1WLP0</accession>